<evidence type="ECO:0000256" key="2">
    <source>
        <dbReference type="ARBA" id="ARBA00023015"/>
    </source>
</evidence>
<dbReference type="GO" id="GO:0003700">
    <property type="term" value="F:DNA-binding transcription factor activity"/>
    <property type="evidence" value="ECO:0007669"/>
    <property type="project" value="InterPro"/>
</dbReference>
<dbReference type="InterPro" id="IPR036576">
    <property type="entry name" value="WRKY_dom_sf"/>
</dbReference>
<protein>
    <recommendedName>
        <fullName evidence="8">WRKY domain-containing protein</fullName>
    </recommendedName>
</protein>
<dbReference type="SUPFAM" id="SSF118290">
    <property type="entry name" value="WRKY DNA-binding domain"/>
    <property type="match status" value="1"/>
</dbReference>
<evidence type="ECO:0000256" key="3">
    <source>
        <dbReference type="ARBA" id="ARBA00023125"/>
    </source>
</evidence>
<name>A0A8J5HN68_ZINOF</name>
<evidence type="ECO:0000256" key="5">
    <source>
        <dbReference type="ARBA" id="ARBA00023242"/>
    </source>
</evidence>
<keyword evidence="10" id="KW-1185">Reference proteome</keyword>
<dbReference type="PROSITE" id="PS50811">
    <property type="entry name" value="WRKY"/>
    <property type="match status" value="1"/>
</dbReference>
<evidence type="ECO:0000256" key="1">
    <source>
        <dbReference type="ARBA" id="ARBA00004123"/>
    </source>
</evidence>
<dbReference type="GO" id="GO:0043565">
    <property type="term" value="F:sequence-specific DNA binding"/>
    <property type="evidence" value="ECO:0007669"/>
    <property type="project" value="InterPro"/>
</dbReference>
<dbReference type="EMBL" id="JACMSC010000002">
    <property type="protein sequence ID" value="KAG6531427.1"/>
    <property type="molecule type" value="Genomic_DNA"/>
</dbReference>
<dbReference type="InterPro" id="IPR003657">
    <property type="entry name" value="WRKY_dom"/>
</dbReference>
<gene>
    <name evidence="9" type="ORF">ZIOFF_005234</name>
</gene>
<keyword evidence="2" id="KW-0805">Transcription regulation</keyword>
<organism evidence="9 10">
    <name type="scientific">Zingiber officinale</name>
    <name type="common">Ginger</name>
    <name type="synonym">Amomum zingiber</name>
    <dbReference type="NCBI Taxonomy" id="94328"/>
    <lineage>
        <taxon>Eukaryota</taxon>
        <taxon>Viridiplantae</taxon>
        <taxon>Streptophyta</taxon>
        <taxon>Embryophyta</taxon>
        <taxon>Tracheophyta</taxon>
        <taxon>Spermatophyta</taxon>
        <taxon>Magnoliopsida</taxon>
        <taxon>Liliopsida</taxon>
        <taxon>Zingiberales</taxon>
        <taxon>Zingiberaceae</taxon>
        <taxon>Zingiber</taxon>
    </lineage>
</organism>
<reference evidence="9 10" key="1">
    <citation type="submission" date="2020-08" db="EMBL/GenBank/DDBJ databases">
        <title>Plant Genome Project.</title>
        <authorList>
            <person name="Zhang R.-G."/>
        </authorList>
    </citation>
    <scope>NUCLEOTIDE SEQUENCE [LARGE SCALE GENOMIC DNA]</scope>
    <source>
        <tissue evidence="9">Rhizome</tissue>
    </source>
</reference>
<comment type="subcellular location">
    <subcellularLocation>
        <location evidence="1">Nucleus</location>
    </subcellularLocation>
</comment>
<evidence type="ECO:0000256" key="4">
    <source>
        <dbReference type="ARBA" id="ARBA00023163"/>
    </source>
</evidence>
<dbReference type="AlphaFoldDB" id="A0A8J5HN68"/>
<feature type="domain" description="WRKY" evidence="8">
    <location>
        <begin position="204"/>
        <end position="270"/>
    </location>
</feature>
<proteinExistence type="predicted"/>
<evidence type="ECO:0000313" key="9">
    <source>
        <dbReference type="EMBL" id="KAG6531427.1"/>
    </source>
</evidence>
<dbReference type="Gene3D" id="2.20.25.80">
    <property type="entry name" value="WRKY domain"/>
    <property type="match status" value="1"/>
</dbReference>
<keyword evidence="6" id="KW-0175">Coiled coil</keyword>
<feature type="coiled-coil region" evidence="6">
    <location>
        <begin position="61"/>
        <end position="109"/>
    </location>
</feature>
<keyword evidence="4" id="KW-0804">Transcription</keyword>
<evidence type="ECO:0000256" key="7">
    <source>
        <dbReference type="SAM" id="MobiDB-lite"/>
    </source>
</evidence>
<dbReference type="InterPro" id="IPR044810">
    <property type="entry name" value="WRKY_plant"/>
</dbReference>
<feature type="region of interest" description="Disordered" evidence="7">
    <location>
        <begin position="169"/>
        <end position="188"/>
    </location>
</feature>
<feature type="compositionally biased region" description="Polar residues" evidence="7">
    <location>
        <begin position="176"/>
        <end position="186"/>
    </location>
</feature>
<dbReference type="Proteomes" id="UP000734854">
    <property type="component" value="Unassembled WGS sequence"/>
</dbReference>
<evidence type="ECO:0000256" key="6">
    <source>
        <dbReference type="SAM" id="Coils"/>
    </source>
</evidence>
<keyword evidence="3" id="KW-0238">DNA-binding</keyword>
<evidence type="ECO:0000259" key="8">
    <source>
        <dbReference type="PROSITE" id="PS50811"/>
    </source>
</evidence>
<dbReference type="PANTHER" id="PTHR31429:SF106">
    <property type="entry name" value="WRKY TRANSCRIPTION FACTOR 31-RELATED"/>
    <property type="match status" value="1"/>
</dbReference>
<dbReference type="GO" id="GO:0005634">
    <property type="term" value="C:nucleus"/>
    <property type="evidence" value="ECO:0007669"/>
    <property type="project" value="UniProtKB-SubCell"/>
</dbReference>
<keyword evidence="5" id="KW-0539">Nucleus</keyword>
<evidence type="ECO:0000313" key="10">
    <source>
        <dbReference type="Proteomes" id="UP000734854"/>
    </source>
</evidence>
<dbReference type="PANTHER" id="PTHR31429">
    <property type="entry name" value="WRKY TRANSCRIPTION FACTOR 36-RELATED"/>
    <property type="match status" value="1"/>
</dbReference>
<sequence>MCSPRYHPPQSSTTIRELDFFSGGERSETATSGEETPNHHHVYVNTDLNLCTAHGDHSAADGRSKRAVEEVEANLELLEEENKWLREELKQERAECRTLKMQARQQQNQGNDQLKVVCGKIEDVKNTDENAITVPIRQLMKHVPPHLLASAASYELDNVEKEVQSHCVSRKATKGESGSSSRSINEQAEEGLMSKARVVFRVRSEAPMIPDGCHWRKYGQKMAKGNPFPRAYFKCTLAPNCPVRKQVQRCADDASLLTITYEGKHNHQLPPGAKKMAAATTSAMSMLLSGSMTTSSKPEPGRFKFI</sequence>
<comment type="caution">
    <text evidence="9">The sequence shown here is derived from an EMBL/GenBank/DDBJ whole genome shotgun (WGS) entry which is preliminary data.</text>
</comment>
<dbReference type="SMART" id="SM00774">
    <property type="entry name" value="WRKY"/>
    <property type="match status" value="1"/>
</dbReference>
<accession>A0A8J5HN68</accession>
<dbReference type="Pfam" id="PF03106">
    <property type="entry name" value="WRKY"/>
    <property type="match status" value="1"/>
</dbReference>